<evidence type="ECO:0000313" key="2">
    <source>
        <dbReference type="Proteomes" id="UP000184671"/>
    </source>
</evidence>
<accession>A0A1M4MP67</accession>
<dbReference type="STRING" id="118126.L21_2523"/>
<protein>
    <submittedName>
        <fullName evidence="1">Uncharacterized protein</fullName>
    </submittedName>
</protein>
<dbReference type="Proteomes" id="UP000184671">
    <property type="component" value="Unassembled WGS sequence"/>
</dbReference>
<proteinExistence type="predicted"/>
<reference evidence="1 2" key="1">
    <citation type="submission" date="2016-08" db="EMBL/GenBank/DDBJ databases">
        <authorList>
            <person name="Seilhamer J.J."/>
        </authorList>
    </citation>
    <scope>NUCLEOTIDE SEQUENCE [LARGE SCALE GENOMIC DNA]</scope>
    <source>
        <strain evidence="1">L21-II-0</strain>
    </source>
</reference>
<dbReference type="EMBL" id="FMID01000062">
    <property type="protein sequence ID" value="SCL76588.1"/>
    <property type="molecule type" value="Genomic_DNA"/>
</dbReference>
<evidence type="ECO:0000313" key="1">
    <source>
        <dbReference type="EMBL" id="SCL76588.1"/>
    </source>
</evidence>
<dbReference type="AlphaFoldDB" id="A0A1M4MP67"/>
<dbReference type="RefSeq" id="WP_074370785.1">
    <property type="nucleotide sequence ID" value="NZ_FMID01000062.1"/>
</dbReference>
<name>A0A1M4MP67_9EURY</name>
<gene>
    <name evidence="1" type="ORF">L21_2523</name>
</gene>
<sequence>MSEITGVTFSIPKQLMPRISKPRGFLELLPSRQSFTSPLPLFHSPHQPGIAPSKPDMVSQAPDVVRRIPEHRNLHLLPLP</sequence>
<organism evidence="1 2">
    <name type="scientific">Methanoculleus chikugoensis</name>
    <dbReference type="NCBI Taxonomy" id="118126"/>
    <lineage>
        <taxon>Archaea</taxon>
        <taxon>Methanobacteriati</taxon>
        <taxon>Methanobacteriota</taxon>
        <taxon>Stenosarchaea group</taxon>
        <taxon>Methanomicrobia</taxon>
        <taxon>Methanomicrobiales</taxon>
        <taxon>Methanomicrobiaceae</taxon>
        <taxon>Methanoculleus</taxon>
    </lineage>
</organism>